<comment type="pathway">
    <text evidence="2">Protein modification; protein glycosylation.</text>
</comment>
<evidence type="ECO:0000256" key="7">
    <source>
        <dbReference type="ARBA" id="ARBA00023157"/>
    </source>
</evidence>
<reference evidence="11 12" key="1">
    <citation type="journal article" date="2020" name="Mol. Plant">
        <title>The Chromosome-Based Rubber Tree Genome Provides New Insights into Spurge Genome Evolution and Rubber Biosynthesis.</title>
        <authorList>
            <person name="Liu J."/>
            <person name="Shi C."/>
            <person name="Shi C.C."/>
            <person name="Li W."/>
            <person name="Zhang Q.J."/>
            <person name="Zhang Y."/>
            <person name="Li K."/>
            <person name="Lu H.F."/>
            <person name="Shi C."/>
            <person name="Zhu S.T."/>
            <person name="Xiao Z.Y."/>
            <person name="Nan H."/>
            <person name="Yue Y."/>
            <person name="Zhu X.G."/>
            <person name="Wu Y."/>
            <person name="Hong X.N."/>
            <person name="Fan G.Y."/>
            <person name="Tong Y."/>
            <person name="Zhang D."/>
            <person name="Mao C.L."/>
            <person name="Liu Y.L."/>
            <person name="Hao S.J."/>
            <person name="Liu W.Q."/>
            <person name="Lv M.Q."/>
            <person name="Zhang H.B."/>
            <person name="Liu Y."/>
            <person name="Hu-Tang G.R."/>
            <person name="Wang J.P."/>
            <person name="Wang J.H."/>
            <person name="Sun Y.H."/>
            <person name="Ni S.B."/>
            <person name="Chen W.B."/>
            <person name="Zhang X.C."/>
            <person name="Jiao Y.N."/>
            <person name="Eichler E.E."/>
            <person name="Li G.H."/>
            <person name="Liu X."/>
            <person name="Gao L.Z."/>
        </authorList>
    </citation>
    <scope>NUCLEOTIDE SEQUENCE [LARGE SCALE GENOMIC DNA]</scope>
    <source>
        <strain evidence="12">cv. GT1</strain>
        <tissue evidence="11">Leaf</tissue>
    </source>
</reference>
<dbReference type="EC" id="3.2.1.-" evidence="10"/>
<dbReference type="SUPFAM" id="SSF141562">
    <property type="entry name" value="At5g01610-like"/>
    <property type="match status" value="1"/>
</dbReference>
<sequence length="370" mass="41984">MSSELIKLHRENAEIYHGEDLCRQKFHELLESFSLPRGVLPLDIIELGYNRSTGFIWLKQKNKKVHKFHLINRTAHYDTEVTAFIEKGRLRNNERRGVLDVEPLVLGWFFWGSFGLDCMGCGRRESNVRDDKEEEKREVQKSFFNIRLKPMRAERLRSGAFVLEGNWKGTTDISYEIGRLNTDPIWLERQQKVKEAFIHAWSGYKKYAMGYDELVPLSQRGVDGLGGLGATSMDALDTAMIMGANEVVSEAGSWIETHLSNRIAEKGQVNLFDTAIRVLGGLLSAYHLSGGEQGTKSMHEGPKPIFYLETARNLADCLLVAFTSSPTPIPFSDVVLHDSAKHCAPDGLAVLQKFQLFSWSGVQLSQYHFW</sequence>
<dbReference type="Pfam" id="PF04398">
    <property type="entry name" value="DUF538"/>
    <property type="match status" value="1"/>
</dbReference>
<evidence type="ECO:0000256" key="2">
    <source>
        <dbReference type="ARBA" id="ARBA00004922"/>
    </source>
</evidence>
<dbReference type="GO" id="GO:0004571">
    <property type="term" value="F:mannosyl-oligosaccharide 1,2-alpha-mannosidase activity"/>
    <property type="evidence" value="ECO:0007669"/>
    <property type="project" value="UniProtKB-EC"/>
</dbReference>
<dbReference type="AlphaFoldDB" id="A0A6A6MQI0"/>
<dbReference type="GO" id="GO:0016020">
    <property type="term" value="C:membrane"/>
    <property type="evidence" value="ECO:0007669"/>
    <property type="project" value="InterPro"/>
</dbReference>
<keyword evidence="4" id="KW-0479">Metal-binding</keyword>
<dbReference type="Proteomes" id="UP000467840">
    <property type="component" value="Chromosome 15"/>
</dbReference>
<dbReference type="Pfam" id="PF01532">
    <property type="entry name" value="Glyco_hydro_47"/>
    <property type="match status" value="1"/>
</dbReference>
<keyword evidence="6" id="KW-0106">Calcium</keyword>
<name>A0A6A6MQI0_HEVBR</name>
<dbReference type="Gene3D" id="2.30.240.10">
    <property type="entry name" value="At5g01610-like"/>
    <property type="match status" value="1"/>
</dbReference>
<dbReference type="InterPro" id="IPR036026">
    <property type="entry name" value="Seven-hairpin_glycosidases"/>
</dbReference>
<proteinExistence type="inferred from homology"/>
<evidence type="ECO:0000256" key="1">
    <source>
        <dbReference type="ARBA" id="ARBA00001913"/>
    </source>
</evidence>
<keyword evidence="7" id="KW-1015">Disulfide bond</keyword>
<dbReference type="InterPro" id="IPR036758">
    <property type="entry name" value="At5g01610-like"/>
</dbReference>
<comment type="catalytic activity">
    <reaction evidence="8">
        <text>N(4)-(alpha-D-Man-(1-&gt;2)-alpha-D-Man-(1-&gt;2)-alpha-D-Man-(1-&gt;3)-[alpha-D-Man-(1-&gt;3)-[alpha-D-Man-(1-&gt;2)-alpha-D-Man-(1-&gt;6)]-alpha-D-Man-(1-&gt;6)]-beta-D-Man-(1-&gt;4)-beta-D-GlcNAc-(1-&gt;4)-beta-D-GlcNAc)-L-asparaginyl-[protein] (N-glucan mannose isomer 8A1,2,3B1,3) + 3 H2O = N(4)-(alpha-D-Man-(1-&gt;3)-[alpha-D-Man-(1-&gt;3)-[alpha-D-Man-(1-&gt;6)]-alpha-D-Man-(1-&gt;6)]-beta-D-Man-(1-&gt;4)-beta-D-GlcNAc-(1-&gt;4)-beta-D-GlcNAc)-L-asparaginyl-[protein] (N-glucan mannose isomer 5A1,2) + 3 beta-D-mannose</text>
        <dbReference type="Rhea" id="RHEA:56028"/>
        <dbReference type="Rhea" id="RHEA-COMP:14358"/>
        <dbReference type="Rhea" id="RHEA-COMP:14367"/>
        <dbReference type="ChEBI" id="CHEBI:15377"/>
        <dbReference type="ChEBI" id="CHEBI:28563"/>
        <dbReference type="ChEBI" id="CHEBI:59087"/>
        <dbReference type="ChEBI" id="CHEBI:60628"/>
        <dbReference type="EC" id="3.2.1.113"/>
    </reaction>
</comment>
<dbReference type="InterPro" id="IPR007493">
    <property type="entry name" value="DUF538"/>
</dbReference>
<evidence type="ECO:0000313" key="12">
    <source>
        <dbReference type="Proteomes" id="UP000467840"/>
    </source>
</evidence>
<evidence type="ECO:0000256" key="8">
    <source>
        <dbReference type="ARBA" id="ARBA00047669"/>
    </source>
</evidence>
<protein>
    <recommendedName>
        <fullName evidence="10">alpha-1,2-Mannosidase</fullName>
        <ecNumber evidence="10">3.2.1.-</ecNumber>
    </recommendedName>
</protein>
<dbReference type="EMBL" id="JAAGAX010000005">
    <property type="protein sequence ID" value="KAF2314678.1"/>
    <property type="molecule type" value="Genomic_DNA"/>
</dbReference>
<dbReference type="PANTHER" id="PTHR11742">
    <property type="entry name" value="MANNOSYL-OLIGOSACCHARIDE ALPHA-1,2-MANNOSIDASE-RELATED"/>
    <property type="match status" value="1"/>
</dbReference>
<dbReference type="GO" id="GO:0005975">
    <property type="term" value="P:carbohydrate metabolic process"/>
    <property type="evidence" value="ECO:0007669"/>
    <property type="project" value="InterPro"/>
</dbReference>
<gene>
    <name evidence="11" type="ORF">GH714_028480</name>
</gene>
<comment type="caution">
    <text evidence="11">The sequence shown here is derived from an EMBL/GenBank/DDBJ whole genome shotgun (WGS) entry which is preliminary data.</text>
</comment>
<comment type="cofactor">
    <cofactor evidence="1">
        <name>Ca(2+)</name>
        <dbReference type="ChEBI" id="CHEBI:29108"/>
    </cofactor>
</comment>
<dbReference type="GO" id="GO:0005783">
    <property type="term" value="C:endoplasmic reticulum"/>
    <property type="evidence" value="ECO:0007669"/>
    <property type="project" value="TreeGrafter"/>
</dbReference>
<dbReference type="PRINTS" id="PR00747">
    <property type="entry name" value="GLYHDRLASE47"/>
</dbReference>
<accession>A0A6A6MQI0</accession>
<evidence type="ECO:0000256" key="5">
    <source>
        <dbReference type="ARBA" id="ARBA00022801"/>
    </source>
</evidence>
<organism evidence="11 12">
    <name type="scientific">Hevea brasiliensis</name>
    <name type="common">Para rubber tree</name>
    <name type="synonym">Siphonia brasiliensis</name>
    <dbReference type="NCBI Taxonomy" id="3981"/>
    <lineage>
        <taxon>Eukaryota</taxon>
        <taxon>Viridiplantae</taxon>
        <taxon>Streptophyta</taxon>
        <taxon>Embryophyta</taxon>
        <taxon>Tracheophyta</taxon>
        <taxon>Spermatophyta</taxon>
        <taxon>Magnoliopsida</taxon>
        <taxon>eudicotyledons</taxon>
        <taxon>Gunneridae</taxon>
        <taxon>Pentapetalae</taxon>
        <taxon>rosids</taxon>
        <taxon>fabids</taxon>
        <taxon>Malpighiales</taxon>
        <taxon>Euphorbiaceae</taxon>
        <taxon>Crotonoideae</taxon>
        <taxon>Micrandreae</taxon>
        <taxon>Hevea</taxon>
    </lineage>
</organism>
<evidence type="ECO:0000256" key="4">
    <source>
        <dbReference type="ARBA" id="ARBA00022723"/>
    </source>
</evidence>
<evidence type="ECO:0000256" key="3">
    <source>
        <dbReference type="ARBA" id="ARBA00007658"/>
    </source>
</evidence>
<dbReference type="InterPro" id="IPR050749">
    <property type="entry name" value="Glycosyl_Hydrolase_47"/>
</dbReference>
<evidence type="ECO:0000256" key="9">
    <source>
        <dbReference type="ARBA" id="ARBA00048605"/>
    </source>
</evidence>
<dbReference type="GO" id="GO:0005768">
    <property type="term" value="C:endosome"/>
    <property type="evidence" value="ECO:0007669"/>
    <property type="project" value="TreeGrafter"/>
</dbReference>
<keyword evidence="10" id="KW-0326">Glycosidase</keyword>
<dbReference type="SUPFAM" id="SSF48225">
    <property type="entry name" value="Seven-hairpin glycosidases"/>
    <property type="match status" value="1"/>
</dbReference>
<dbReference type="InterPro" id="IPR001382">
    <property type="entry name" value="Glyco_hydro_47"/>
</dbReference>
<evidence type="ECO:0000313" key="11">
    <source>
        <dbReference type="EMBL" id="KAF2314678.1"/>
    </source>
</evidence>
<dbReference type="GO" id="GO:0005509">
    <property type="term" value="F:calcium ion binding"/>
    <property type="evidence" value="ECO:0007669"/>
    <property type="project" value="InterPro"/>
</dbReference>
<dbReference type="GO" id="GO:0005802">
    <property type="term" value="C:trans-Golgi network"/>
    <property type="evidence" value="ECO:0007669"/>
    <property type="project" value="TreeGrafter"/>
</dbReference>
<keyword evidence="12" id="KW-1185">Reference proteome</keyword>
<dbReference type="PANTHER" id="PTHR11742:SF55">
    <property type="entry name" value="ENDOPLASMIC RETICULUM MANNOSYL-OLIGOSACCHARIDE 1,2-ALPHA-MANNOSIDASE"/>
    <property type="match status" value="1"/>
</dbReference>
<dbReference type="Gene3D" id="1.50.10.10">
    <property type="match status" value="1"/>
</dbReference>
<keyword evidence="5 10" id="KW-0378">Hydrolase</keyword>
<evidence type="ECO:0000256" key="10">
    <source>
        <dbReference type="RuleBase" id="RU361193"/>
    </source>
</evidence>
<comment type="catalytic activity">
    <reaction evidence="9">
        <text>N(4)-(alpha-D-Man-(1-&gt;2)-alpha-D-Man-(1-&gt;2)-alpha-D-Man-(1-&gt;3)-[alpha-D-Man-(1-&gt;2)-alpha-D-Man-(1-&gt;3)-[alpha-D-Man-(1-&gt;2)-alpha-D-Man-(1-&gt;6)]-alpha-D-Man-(1-&gt;6)]-beta-D-Man-(1-&gt;4)-beta-D-GlcNAc-(1-&gt;4)-beta-D-GlcNAc)-L-asparaginyl-[protein] (N-glucan mannose isomer 9A1,2,3B1,2,3) + 4 H2O = N(4)-(alpha-D-Man-(1-&gt;3)-[alpha-D-Man-(1-&gt;3)-[alpha-D-Man-(1-&gt;6)]-alpha-D-Man-(1-&gt;6)]-beta-D-Man-(1-&gt;4)-beta-D-GlcNAc-(1-&gt;4)-beta-D-GlcNAc)-L-asparaginyl-[protein] (N-glucan mannose isomer 5A1,2) + 4 beta-D-mannose</text>
        <dbReference type="Rhea" id="RHEA:56008"/>
        <dbReference type="Rhea" id="RHEA-COMP:14356"/>
        <dbReference type="Rhea" id="RHEA-COMP:14367"/>
        <dbReference type="ChEBI" id="CHEBI:15377"/>
        <dbReference type="ChEBI" id="CHEBI:28563"/>
        <dbReference type="ChEBI" id="CHEBI:59087"/>
        <dbReference type="ChEBI" id="CHEBI:139493"/>
        <dbReference type="EC" id="3.2.1.113"/>
    </reaction>
</comment>
<comment type="similarity">
    <text evidence="3 10">Belongs to the glycosyl hydrolase 47 family.</text>
</comment>
<evidence type="ECO:0000256" key="6">
    <source>
        <dbReference type="ARBA" id="ARBA00022837"/>
    </source>
</evidence>
<dbReference type="InterPro" id="IPR012341">
    <property type="entry name" value="6hp_glycosidase-like_sf"/>
</dbReference>